<dbReference type="OrthoDB" id="8936324at2"/>
<proteinExistence type="predicted"/>
<dbReference type="SUPFAM" id="SSF53448">
    <property type="entry name" value="Nucleotide-diphospho-sugar transferases"/>
    <property type="match status" value="1"/>
</dbReference>
<dbReference type="RefSeq" id="WP_089526180.1">
    <property type="nucleotide sequence ID" value="NZ_NMUQ01000003.1"/>
</dbReference>
<keyword evidence="3" id="KW-1185">Reference proteome</keyword>
<dbReference type="AlphaFoldDB" id="A0A229NUR7"/>
<accession>A0A229NUR7</accession>
<gene>
    <name evidence="2" type="ORF">CGZ75_20755</name>
</gene>
<evidence type="ECO:0000313" key="2">
    <source>
        <dbReference type="EMBL" id="OXM13475.1"/>
    </source>
</evidence>
<dbReference type="PANTHER" id="PTHR43179:SF7">
    <property type="entry name" value="RHAMNOSYLTRANSFERASE WBBL"/>
    <property type="match status" value="1"/>
</dbReference>
<comment type="caution">
    <text evidence="2">The sequence shown here is derived from an EMBL/GenBank/DDBJ whole genome shotgun (WGS) entry which is preliminary data.</text>
</comment>
<dbReference type="Gene3D" id="3.90.550.10">
    <property type="entry name" value="Spore Coat Polysaccharide Biosynthesis Protein SpsA, Chain A"/>
    <property type="match status" value="1"/>
</dbReference>
<evidence type="ECO:0000259" key="1">
    <source>
        <dbReference type="Pfam" id="PF00535"/>
    </source>
</evidence>
<dbReference type="EMBL" id="NMUQ01000003">
    <property type="protein sequence ID" value="OXM13475.1"/>
    <property type="molecule type" value="Genomic_DNA"/>
</dbReference>
<dbReference type="Pfam" id="PF00535">
    <property type="entry name" value="Glycos_transf_2"/>
    <property type="match status" value="1"/>
</dbReference>
<dbReference type="PANTHER" id="PTHR43179">
    <property type="entry name" value="RHAMNOSYLTRANSFERASE WBBL"/>
    <property type="match status" value="1"/>
</dbReference>
<dbReference type="Proteomes" id="UP000215145">
    <property type="component" value="Unassembled WGS sequence"/>
</dbReference>
<protein>
    <recommendedName>
        <fullName evidence="1">Glycosyltransferase 2-like domain-containing protein</fullName>
    </recommendedName>
</protein>
<dbReference type="CDD" id="cd04186">
    <property type="entry name" value="GT_2_like_c"/>
    <property type="match status" value="1"/>
</dbReference>
<organism evidence="2 3">
    <name type="scientific">Paenibacillus herberti</name>
    <dbReference type="NCBI Taxonomy" id="1619309"/>
    <lineage>
        <taxon>Bacteria</taxon>
        <taxon>Bacillati</taxon>
        <taxon>Bacillota</taxon>
        <taxon>Bacilli</taxon>
        <taxon>Bacillales</taxon>
        <taxon>Paenibacillaceae</taxon>
        <taxon>Paenibacillus</taxon>
    </lineage>
</organism>
<feature type="domain" description="Glycosyltransferase 2-like" evidence="1">
    <location>
        <begin position="4"/>
        <end position="166"/>
    </location>
</feature>
<name>A0A229NUR7_9BACL</name>
<evidence type="ECO:0000313" key="3">
    <source>
        <dbReference type="Proteomes" id="UP000215145"/>
    </source>
</evidence>
<dbReference type="InterPro" id="IPR001173">
    <property type="entry name" value="Glyco_trans_2-like"/>
</dbReference>
<sequence>MKTSIIILTHNQLEYTLRCLDSINRHTEDYELILVDNGSTDGTAELLLKSSFKTVLNPGNEGFAKGCNQGLALAEGDTVLFLNNDVVVTPGWLTAMHRLLENEPLCGMVGPVSNYVSGPQQVHAGYGPGLAGLEAFAAERSQIWHGHFWEMPRLVGFCLLLRRSLALELGGFDERYGLGNYEDDDLCMRVRNGGWRLLTACDSFIHHYGHVTMNSLEEFDLPMLLERNKAIANAKWGEDLVELLYRRVPTLSCSIGTGDDANEASLNQTLNSIKGFADEIMLIHHGSDNSWETVWRAGQQRDIKTVRTSQRGEPAAAEAAIRQSGREYALWLRAGEELLPEEGRRFLTLRRKLPAGTALVSLQLSSGGSAVRMALVAAMPVWDPRAGGYAVAAAASSSGAVEAPIMLSVSSSREGLP</sequence>
<reference evidence="2 3" key="1">
    <citation type="submission" date="2017-07" db="EMBL/GenBank/DDBJ databases">
        <title>Paenibacillus herberti R33 genome sequencing and assembly.</title>
        <authorList>
            <person name="Su W."/>
        </authorList>
    </citation>
    <scope>NUCLEOTIDE SEQUENCE [LARGE SCALE GENOMIC DNA]</scope>
    <source>
        <strain evidence="2 3">R33</strain>
    </source>
</reference>
<dbReference type="InterPro" id="IPR029044">
    <property type="entry name" value="Nucleotide-diphossugar_trans"/>
</dbReference>